<evidence type="ECO:0000256" key="12">
    <source>
        <dbReference type="SAM" id="MobiDB-lite"/>
    </source>
</evidence>
<dbReference type="GO" id="GO:0046872">
    <property type="term" value="F:metal ion binding"/>
    <property type="evidence" value="ECO:0007669"/>
    <property type="project" value="UniProtKB-UniRule"/>
</dbReference>
<evidence type="ECO:0000256" key="7">
    <source>
        <dbReference type="ARBA" id="ARBA00022842"/>
    </source>
</evidence>
<comment type="similarity">
    <text evidence="10">Belongs to the ApbE family.</text>
</comment>
<feature type="binding site" evidence="11">
    <location>
        <position position="180"/>
    </location>
    <ligand>
        <name>Mg(2+)</name>
        <dbReference type="ChEBI" id="CHEBI:18420"/>
    </ligand>
</feature>
<feature type="binding site" evidence="11">
    <location>
        <position position="290"/>
    </location>
    <ligand>
        <name>Mg(2+)</name>
        <dbReference type="ChEBI" id="CHEBI:18420"/>
    </ligand>
</feature>
<evidence type="ECO:0000256" key="13">
    <source>
        <dbReference type="SAM" id="SignalP"/>
    </source>
</evidence>
<evidence type="ECO:0000256" key="4">
    <source>
        <dbReference type="ARBA" id="ARBA00022679"/>
    </source>
</evidence>
<feature type="binding site" evidence="11">
    <location>
        <position position="294"/>
    </location>
    <ligand>
        <name>Mg(2+)</name>
        <dbReference type="ChEBI" id="CHEBI:18420"/>
    </ligand>
</feature>
<evidence type="ECO:0000256" key="5">
    <source>
        <dbReference type="ARBA" id="ARBA00022723"/>
    </source>
</evidence>
<evidence type="ECO:0000256" key="9">
    <source>
        <dbReference type="ARBA" id="ARBA00048540"/>
    </source>
</evidence>
<dbReference type="PROSITE" id="PS51318">
    <property type="entry name" value="TAT"/>
    <property type="match status" value="1"/>
</dbReference>
<feature type="signal peptide" evidence="13">
    <location>
        <begin position="1"/>
        <end position="25"/>
    </location>
</feature>
<dbReference type="Proteomes" id="UP001139311">
    <property type="component" value="Unassembled WGS sequence"/>
</dbReference>
<evidence type="ECO:0000256" key="10">
    <source>
        <dbReference type="PIRNR" id="PIRNR006268"/>
    </source>
</evidence>
<gene>
    <name evidence="14" type="ORF">LHA35_25410</name>
</gene>
<feature type="region of interest" description="Disordered" evidence="12">
    <location>
        <begin position="331"/>
        <end position="355"/>
    </location>
</feature>
<keyword evidence="15" id="KW-1185">Reference proteome</keyword>
<feature type="chain" id="PRO_5040872028" description="FAD:protein FMN transferase" evidence="13">
    <location>
        <begin position="26"/>
        <end position="355"/>
    </location>
</feature>
<evidence type="ECO:0000256" key="11">
    <source>
        <dbReference type="PIRSR" id="PIRSR006268-2"/>
    </source>
</evidence>
<proteinExistence type="inferred from homology"/>
<keyword evidence="3 10" id="KW-0285">Flavoprotein</keyword>
<dbReference type="GO" id="GO:0016740">
    <property type="term" value="F:transferase activity"/>
    <property type="evidence" value="ECO:0007669"/>
    <property type="project" value="UniProtKB-UniRule"/>
</dbReference>
<comment type="cofactor">
    <cofactor evidence="11">
        <name>Mg(2+)</name>
        <dbReference type="ChEBI" id="CHEBI:18420"/>
    </cofactor>
    <cofactor evidence="11">
        <name>Mn(2+)</name>
        <dbReference type="ChEBI" id="CHEBI:29035"/>
    </cofactor>
    <text evidence="11">Magnesium. Can also use manganese.</text>
</comment>
<keyword evidence="7 10" id="KW-0460">Magnesium</keyword>
<dbReference type="InterPro" id="IPR003374">
    <property type="entry name" value="ApbE-like_sf"/>
</dbReference>
<dbReference type="Pfam" id="PF02424">
    <property type="entry name" value="ApbE"/>
    <property type="match status" value="1"/>
</dbReference>
<accession>A0A9X1LAQ8</accession>
<keyword evidence="13" id="KW-0732">Signal</keyword>
<evidence type="ECO:0000256" key="2">
    <source>
        <dbReference type="ARBA" id="ARBA00016337"/>
    </source>
</evidence>
<name>A0A9X1LAQ8_9PROT</name>
<evidence type="ECO:0000256" key="1">
    <source>
        <dbReference type="ARBA" id="ARBA00011955"/>
    </source>
</evidence>
<evidence type="ECO:0000256" key="3">
    <source>
        <dbReference type="ARBA" id="ARBA00022630"/>
    </source>
</evidence>
<dbReference type="EMBL" id="JAJAQI010000063">
    <property type="protein sequence ID" value="MCB4825069.1"/>
    <property type="molecule type" value="Genomic_DNA"/>
</dbReference>
<dbReference type="PANTHER" id="PTHR30040:SF2">
    <property type="entry name" value="FAD:PROTEIN FMN TRANSFERASE"/>
    <property type="match status" value="1"/>
</dbReference>
<dbReference type="SUPFAM" id="SSF143631">
    <property type="entry name" value="ApbE-like"/>
    <property type="match status" value="1"/>
</dbReference>
<comment type="caution">
    <text evidence="14">The sequence shown here is derived from an EMBL/GenBank/DDBJ whole genome shotgun (WGS) entry which is preliminary data.</text>
</comment>
<evidence type="ECO:0000256" key="8">
    <source>
        <dbReference type="ARBA" id="ARBA00031306"/>
    </source>
</evidence>
<keyword evidence="4 10" id="KW-0808">Transferase</keyword>
<dbReference type="PIRSF" id="PIRSF006268">
    <property type="entry name" value="ApbE"/>
    <property type="match status" value="1"/>
</dbReference>
<dbReference type="Gene3D" id="3.10.520.10">
    <property type="entry name" value="ApbE-like domains"/>
    <property type="match status" value="1"/>
</dbReference>
<dbReference type="RefSeq" id="WP_226613731.1">
    <property type="nucleotide sequence ID" value="NZ_JAJAQI010000063.1"/>
</dbReference>
<keyword evidence="6 10" id="KW-0274">FAD</keyword>
<evidence type="ECO:0000313" key="14">
    <source>
        <dbReference type="EMBL" id="MCB4825069.1"/>
    </source>
</evidence>
<evidence type="ECO:0000256" key="6">
    <source>
        <dbReference type="ARBA" id="ARBA00022827"/>
    </source>
</evidence>
<feature type="compositionally biased region" description="Basic and acidic residues" evidence="12">
    <location>
        <begin position="335"/>
        <end position="347"/>
    </location>
</feature>
<reference evidence="14" key="1">
    <citation type="submission" date="2021-10" db="EMBL/GenBank/DDBJ databases">
        <title>Roseicella aerolatum sp. nov., isolated from aerosols of e-waste dismantling site.</title>
        <authorList>
            <person name="Qin T."/>
        </authorList>
    </citation>
    <scope>NUCLEOTIDE SEQUENCE</scope>
    <source>
        <strain evidence="14">GB24</strain>
    </source>
</reference>
<dbReference type="InterPro" id="IPR024932">
    <property type="entry name" value="ApbE"/>
</dbReference>
<dbReference type="AlphaFoldDB" id="A0A9X1LAQ8"/>
<dbReference type="PANTHER" id="PTHR30040">
    <property type="entry name" value="THIAMINE BIOSYNTHESIS LIPOPROTEIN APBE"/>
    <property type="match status" value="1"/>
</dbReference>
<sequence length="355" mass="37698">MRRRRFLRILATASGLALPRPGAVAAPAADALLVTWTGPALGGIGSIALHHPDPQAARQLVAACAAELRRLEAIFSLWQPDSRLSELNRRGVLVAPPPEMVELLDEGQRIAALTGGLFDVTVQPLWALYRDHFTAAEADPAGPPRAALEAALARIGHGRLRVSRDRIALTGRGMAVTLNGIAQGYVTDRIATLLRRGGVAHTLVDLGEARATGLHPEGRPWRAALSDPEAEDRIWGEVELLDRALATSGDGGFVFDPAGRFTHLLDPRSGRSPRRYHAVSVLAPQAARADALSTAFALMPEAEIATVLRGLPGVEAHLLRHDGSTALLRGATGQDEARARADRRGAEKPGGVALP</sequence>
<keyword evidence="5 10" id="KW-0479">Metal-binding</keyword>
<comment type="catalytic activity">
    <reaction evidence="9 10">
        <text>L-threonyl-[protein] + FAD = FMN-L-threonyl-[protein] + AMP + H(+)</text>
        <dbReference type="Rhea" id="RHEA:36847"/>
        <dbReference type="Rhea" id="RHEA-COMP:11060"/>
        <dbReference type="Rhea" id="RHEA-COMP:11061"/>
        <dbReference type="ChEBI" id="CHEBI:15378"/>
        <dbReference type="ChEBI" id="CHEBI:30013"/>
        <dbReference type="ChEBI" id="CHEBI:57692"/>
        <dbReference type="ChEBI" id="CHEBI:74257"/>
        <dbReference type="ChEBI" id="CHEBI:456215"/>
        <dbReference type="EC" id="2.7.1.180"/>
    </reaction>
</comment>
<evidence type="ECO:0000313" key="15">
    <source>
        <dbReference type="Proteomes" id="UP001139311"/>
    </source>
</evidence>
<dbReference type="EC" id="2.7.1.180" evidence="1 10"/>
<dbReference type="InterPro" id="IPR006311">
    <property type="entry name" value="TAT_signal"/>
</dbReference>
<protein>
    <recommendedName>
        <fullName evidence="2 10">FAD:protein FMN transferase</fullName>
        <ecNumber evidence="1 10">2.7.1.180</ecNumber>
    </recommendedName>
    <alternativeName>
        <fullName evidence="8 10">Flavin transferase</fullName>
    </alternativeName>
</protein>
<organism evidence="14 15">
    <name type="scientific">Roseicella aerolata</name>
    <dbReference type="NCBI Taxonomy" id="2883479"/>
    <lineage>
        <taxon>Bacteria</taxon>
        <taxon>Pseudomonadati</taxon>
        <taxon>Pseudomonadota</taxon>
        <taxon>Alphaproteobacteria</taxon>
        <taxon>Acetobacterales</taxon>
        <taxon>Roseomonadaceae</taxon>
        <taxon>Roseicella</taxon>
    </lineage>
</organism>